<reference evidence="1" key="1">
    <citation type="journal article" date="2012" name="Nat. Genet.">
        <title>Whole-genome sequence of Schistosoma haematobium.</title>
        <authorList>
            <person name="Young N.D."/>
            <person name="Jex A.R."/>
            <person name="Li B."/>
            <person name="Liu S."/>
            <person name="Yang L."/>
            <person name="Xiong Z."/>
            <person name="Li Y."/>
            <person name="Cantacessi C."/>
            <person name="Hall R.S."/>
            <person name="Xu X."/>
            <person name="Chen F."/>
            <person name="Wu X."/>
            <person name="Zerlotini A."/>
            <person name="Oliveira G."/>
            <person name="Hofmann A."/>
            <person name="Zhang G."/>
            <person name="Fang X."/>
            <person name="Kang Y."/>
            <person name="Campbell B.E."/>
            <person name="Loukas A."/>
            <person name="Ranganathan S."/>
            <person name="Rollinson D."/>
            <person name="Rinaldi G."/>
            <person name="Brindley P.J."/>
            <person name="Yang H."/>
            <person name="Wang J."/>
            <person name="Wang J."/>
            <person name="Gasser R.B."/>
        </authorList>
    </citation>
    <scope>NUCLEOTIDE SEQUENCE</scope>
</reference>
<accession>A0A922LPX1</accession>
<evidence type="ECO:0000313" key="1">
    <source>
        <dbReference type="EMBL" id="KAH9591134.1"/>
    </source>
</evidence>
<proteinExistence type="predicted"/>
<comment type="caution">
    <text evidence="1">The sequence shown here is derived from an EMBL/GenBank/DDBJ whole genome shotgun (WGS) entry which is preliminary data.</text>
</comment>
<reference evidence="1" key="3">
    <citation type="submission" date="2021-06" db="EMBL/GenBank/DDBJ databases">
        <title>Chromosome-level genome assembly for S. haematobium.</title>
        <authorList>
            <person name="Stroehlein A.J."/>
        </authorList>
    </citation>
    <scope>NUCLEOTIDE SEQUENCE</scope>
</reference>
<keyword evidence="2" id="KW-1185">Reference proteome</keyword>
<organism evidence="1 2">
    <name type="scientific">Schistosoma haematobium</name>
    <name type="common">Blood fluke</name>
    <dbReference type="NCBI Taxonomy" id="6185"/>
    <lineage>
        <taxon>Eukaryota</taxon>
        <taxon>Metazoa</taxon>
        <taxon>Spiralia</taxon>
        <taxon>Lophotrochozoa</taxon>
        <taxon>Platyhelminthes</taxon>
        <taxon>Trematoda</taxon>
        <taxon>Digenea</taxon>
        <taxon>Strigeidida</taxon>
        <taxon>Schistosomatoidea</taxon>
        <taxon>Schistosomatidae</taxon>
        <taxon>Schistosoma</taxon>
    </lineage>
</organism>
<evidence type="ECO:0008006" key="3">
    <source>
        <dbReference type="Google" id="ProtNLM"/>
    </source>
</evidence>
<dbReference type="Proteomes" id="UP000471633">
    <property type="component" value="Unassembled WGS sequence"/>
</dbReference>
<reference evidence="1" key="2">
    <citation type="journal article" date="2019" name="Gigascience">
        <title>High-quality Schistosoma haematobium genome achieved by single-molecule and long-range sequencing.</title>
        <authorList>
            <person name="Stroehlein A.J."/>
            <person name="Korhonen P.K."/>
            <person name="Chong T.M."/>
            <person name="Lim Y.L."/>
            <person name="Chan K.G."/>
            <person name="Webster B."/>
            <person name="Rollinson D."/>
            <person name="Brindley P.J."/>
            <person name="Gasser R.B."/>
            <person name="Young N.D."/>
        </authorList>
    </citation>
    <scope>NUCLEOTIDE SEQUENCE</scope>
</reference>
<dbReference type="RefSeq" id="XP_051071410.1">
    <property type="nucleotide sequence ID" value="XM_051208653.1"/>
</dbReference>
<dbReference type="CTD" id="75576683"/>
<evidence type="ECO:0000313" key="2">
    <source>
        <dbReference type="Proteomes" id="UP000471633"/>
    </source>
</evidence>
<dbReference type="AlphaFoldDB" id="A0A922LPX1"/>
<reference evidence="1" key="4">
    <citation type="journal article" date="2022" name="PLoS Pathog.">
        <title>Chromosome-level genome of Schistosoma haematobium underpins genome-wide explorations of molecular variation.</title>
        <authorList>
            <person name="Stroehlein A.J."/>
            <person name="Korhonen P.K."/>
            <person name="Lee V.V."/>
            <person name="Ralph S.A."/>
            <person name="Mentink-Kane M."/>
            <person name="You H."/>
            <person name="McManus D.P."/>
            <person name="Tchuente L.T."/>
            <person name="Stothard J.R."/>
            <person name="Kaur P."/>
            <person name="Dudchenko O."/>
            <person name="Aiden E.L."/>
            <person name="Yang B."/>
            <person name="Yang H."/>
            <person name="Emery A.M."/>
            <person name="Webster B.L."/>
            <person name="Brindley P.J."/>
            <person name="Rollinson D."/>
            <person name="Chang B.C.H."/>
            <person name="Gasser R.B."/>
            <person name="Young N.D."/>
        </authorList>
    </citation>
    <scope>NUCLEOTIDE SEQUENCE</scope>
</reference>
<dbReference type="KEGG" id="shx:MS3_00001157"/>
<dbReference type="EMBL" id="AMPZ03000002">
    <property type="protein sequence ID" value="KAH9591134.1"/>
    <property type="molecule type" value="Genomic_DNA"/>
</dbReference>
<protein>
    <recommendedName>
        <fullName evidence="3">Reverse transcriptase domain-containing protein</fullName>
    </recommendedName>
</protein>
<gene>
    <name evidence="1" type="ORF">MS3_00001157</name>
</gene>
<name>A0A922LPX1_SCHHA</name>
<dbReference type="GeneID" id="75576683"/>
<sequence length="119" mass="13356">MPAVDWVMNSPISQEIQWTHFADELTLLLQTQQQVQVKTGSAAAAFIGINLNSHKRKIKILKCNTLSANEITIKCAALEEVQCFLHLDSNIDRQGGIGNFKNYFNYHQKSMGTFGRLCA</sequence>